<name>F3NLI4_9ACTN</name>
<dbReference type="Proteomes" id="UP000003022">
    <property type="component" value="Unassembled WGS sequence"/>
</dbReference>
<dbReference type="AlphaFoldDB" id="F3NLI4"/>
<dbReference type="EMBL" id="AEYX01000039">
    <property type="protein sequence ID" value="EGG45910.1"/>
    <property type="molecule type" value="Genomic_DNA"/>
</dbReference>
<proteinExistence type="predicted"/>
<feature type="region of interest" description="Disordered" evidence="1">
    <location>
        <begin position="1"/>
        <end position="21"/>
    </location>
</feature>
<reference evidence="2 3" key="1">
    <citation type="journal article" date="2011" name="J. Bacteriol.">
        <title>Draft genome sequence of the marine bacterium Streptomyces griseoaurantiacus M045, which produces novel manumycin-type antibiotics with a pABA core component.</title>
        <authorList>
            <person name="Li F."/>
            <person name="Jiang P."/>
            <person name="Zheng H."/>
            <person name="Wang S."/>
            <person name="Zhao G."/>
            <person name="Qin S."/>
            <person name="Liu Z."/>
        </authorList>
    </citation>
    <scope>NUCLEOTIDE SEQUENCE [LARGE SCALE GENOMIC DNA]</scope>
    <source>
        <strain evidence="2 3">M045</strain>
    </source>
</reference>
<dbReference type="STRING" id="996637.SGM_3998"/>
<evidence type="ECO:0000313" key="2">
    <source>
        <dbReference type="EMBL" id="EGG45910.1"/>
    </source>
</evidence>
<sequence length="38" mass="3878">MTRSSATLSGTARRGPACGTCGPTVDAVTRVPKDLTSR</sequence>
<comment type="caution">
    <text evidence="2">The sequence shown here is derived from an EMBL/GenBank/DDBJ whole genome shotgun (WGS) entry which is preliminary data.</text>
</comment>
<protein>
    <submittedName>
        <fullName evidence="2">Uncharacterized protein</fullName>
    </submittedName>
</protein>
<evidence type="ECO:0000256" key="1">
    <source>
        <dbReference type="SAM" id="MobiDB-lite"/>
    </source>
</evidence>
<keyword evidence="3" id="KW-1185">Reference proteome</keyword>
<evidence type="ECO:0000313" key="3">
    <source>
        <dbReference type="Proteomes" id="UP000003022"/>
    </source>
</evidence>
<gene>
    <name evidence="2" type="ORF">SGM_3998</name>
</gene>
<feature type="compositionally biased region" description="Polar residues" evidence="1">
    <location>
        <begin position="1"/>
        <end position="10"/>
    </location>
</feature>
<organism evidence="2 3">
    <name type="scientific">Streptomyces griseoaurantiacus M045</name>
    <dbReference type="NCBI Taxonomy" id="996637"/>
    <lineage>
        <taxon>Bacteria</taxon>
        <taxon>Bacillati</taxon>
        <taxon>Actinomycetota</taxon>
        <taxon>Actinomycetes</taxon>
        <taxon>Kitasatosporales</taxon>
        <taxon>Streptomycetaceae</taxon>
        <taxon>Streptomyces</taxon>
        <taxon>Streptomyces aurantiacus group</taxon>
    </lineage>
</organism>
<accession>F3NLI4</accession>